<feature type="domain" description="F-box" evidence="4">
    <location>
        <begin position="1"/>
        <end position="48"/>
    </location>
</feature>
<dbReference type="Gene3D" id="1.25.40.20">
    <property type="entry name" value="Ankyrin repeat-containing domain"/>
    <property type="match status" value="1"/>
</dbReference>
<dbReference type="GeneID" id="98149071"/>
<accession>A0ABR4L916</accession>
<protein>
    <submittedName>
        <fullName evidence="5">Ankyrin repeat-containing domain protein</fullName>
    </submittedName>
</protein>
<evidence type="ECO:0000313" key="6">
    <source>
        <dbReference type="Proteomes" id="UP001610432"/>
    </source>
</evidence>
<dbReference type="PANTHER" id="PTHR24198:SF165">
    <property type="entry name" value="ANKYRIN REPEAT-CONTAINING PROTEIN-RELATED"/>
    <property type="match status" value="1"/>
</dbReference>
<dbReference type="SMART" id="SM00248">
    <property type="entry name" value="ANK"/>
    <property type="match status" value="3"/>
</dbReference>
<reference evidence="5 6" key="1">
    <citation type="submission" date="2024-07" db="EMBL/GenBank/DDBJ databases">
        <title>Section-level genome sequencing and comparative genomics of Aspergillus sections Usti and Cavernicolus.</title>
        <authorList>
            <consortium name="Lawrence Berkeley National Laboratory"/>
            <person name="Nybo J.L."/>
            <person name="Vesth T.C."/>
            <person name="Theobald S."/>
            <person name="Frisvad J.C."/>
            <person name="Larsen T.O."/>
            <person name="Kjaerboelling I."/>
            <person name="Rothschild-Mancinelli K."/>
            <person name="Lyhne E.K."/>
            <person name="Kogle M.E."/>
            <person name="Barry K."/>
            <person name="Clum A."/>
            <person name="Na H."/>
            <person name="Ledsgaard L."/>
            <person name="Lin J."/>
            <person name="Lipzen A."/>
            <person name="Kuo A."/>
            <person name="Riley R."/>
            <person name="Mondo S."/>
            <person name="Labutti K."/>
            <person name="Haridas S."/>
            <person name="Pangalinan J."/>
            <person name="Salamov A.A."/>
            <person name="Simmons B.A."/>
            <person name="Magnuson J.K."/>
            <person name="Chen J."/>
            <person name="Drula E."/>
            <person name="Henrissat B."/>
            <person name="Wiebenga A."/>
            <person name="Lubbers R.J."/>
            <person name="Gomes A.C."/>
            <person name="Macurrencykelacurrency M.R."/>
            <person name="Stajich J."/>
            <person name="Grigoriev I.V."/>
            <person name="Mortensen U.H."/>
            <person name="De Vries R.P."/>
            <person name="Baker S.E."/>
            <person name="Andersen M.R."/>
        </authorList>
    </citation>
    <scope>NUCLEOTIDE SEQUENCE [LARGE SCALE GENOMIC DNA]</scope>
    <source>
        <strain evidence="5 6">CBS 449.75</strain>
    </source>
</reference>
<dbReference type="SUPFAM" id="SSF48403">
    <property type="entry name" value="Ankyrin repeat"/>
    <property type="match status" value="1"/>
</dbReference>
<dbReference type="InterPro" id="IPR001810">
    <property type="entry name" value="F-box_dom"/>
</dbReference>
<evidence type="ECO:0000256" key="1">
    <source>
        <dbReference type="ARBA" id="ARBA00022737"/>
    </source>
</evidence>
<dbReference type="EMBL" id="JBFXLQ010000077">
    <property type="protein sequence ID" value="KAL2861018.1"/>
    <property type="molecule type" value="Genomic_DNA"/>
</dbReference>
<gene>
    <name evidence="5" type="ORF">BJX67DRAFT_386108</name>
</gene>
<feature type="repeat" description="ANK" evidence="3">
    <location>
        <begin position="86"/>
        <end position="118"/>
    </location>
</feature>
<evidence type="ECO:0000256" key="3">
    <source>
        <dbReference type="PROSITE-ProRule" id="PRU00023"/>
    </source>
</evidence>
<dbReference type="Pfam" id="PF12796">
    <property type="entry name" value="Ank_2"/>
    <property type="match status" value="1"/>
</dbReference>
<dbReference type="RefSeq" id="XP_070880912.1">
    <property type="nucleotide sequence ID" value="XM_071033999.1"/>
</dbReference>
<evidence type="ECO:0000313" key="5">
    <source>
        <dbReference type="EMBL" id="KAL2861018.1"/>
    </source>
</evidence>
<dbReference type="PROSITE" id="PS50181">
    <property type="entry name" value="FBOX"/>
    <property type="match status" value="1"/>
</dbReference>
<proteinExistence type="predicted"/>
<name>A0ABR4L916_9EURO</name>
<evidence type="ECO:0000256" key="2">
    <source>
        <dbReference type="ARBA" id="ARBA00023043"/>
    </source>
</evidence>
<feature type="repeat" description="ANK" evidence="3">
    <location>
        <begin position="155"/>
        <end position="187"/>
    </location>
</feature>
<dbReference type="Proteomes" id="UP001610432">
    <property type="component" value="Unassembled WGS sequence"/>
</dbReference>
<keyword evidence="1" id="KW-0677">Repeat</keyword>
<evidence type="ECO:0000259" key="4">
    <source>
        <dbReference type="PROSITE" id="PS50181"/>
    </source>
</evidence>
<organism evidence="5 6">
    <name type="scientific">Aspergillus lucknowensis</name>
    <dbReference type="NCBI Taxonomy" id="176173"/>
    <lineage>
        <taxon>Eukaryota</taxon>
        <taxon>Fungi</taxon>
        <taxon>Dikarya</taxon>
        <taxon>Ascomycota</taxon>
        <taxon>Pezizomycotina</taxon>
        <taxon>Eurotiomycetes</taxon>
        <taxon>Eurotiomycetidae</taxon>
        <taxon>Eurotiales</taxon>
        <taxon>Aspergillaceae</taxon>
        <taxon>Aspergillus</taxon>
        <taxon>Aspergillus subgen. Nidulantes</taxon>
    </lineage>
</organism>
<sequence>MAFLLDLPPEILNQIIDHLGLAQNAKSLTMVNRAHYRVFNDLVYIIDMELRGGFGALRAISKDLHTAVGKFLDLGSGTKFAPALVKRSNILHVAAYYGAVFTVKLLLERQAHPQEQDEMGRTPLYFALKYRHGEVIKTLSEAISDISNVFIDHKKSLTPLHGACMEKLPMAAKLFLELGDDIHAKDAEALTPLLHTLRPSGRAVTGCQNDEVFDVLMILREFGLDISLVDWDFSNGAPISSLELGAKHQNSKVRELFGQKELPGPNNLKKAQIFDSQAAFGAMLGSENAWFSKYARNSVQLLGTLVTI</sequence>
<dbReference type="PROSITE" id="PS50088">
    <property type="entry name" value="ANK_REPEAT"/>
    <property type="match status" value="2"/>
</dbReference>
<keyword evidence="2 3" id="KW-0040">ANK repeat</keyword>
<dbReference type="InterPro" id="IPR002110">
    <property type="entry name" value="Ankyrin_rpt"/>
</dbReference>
<keyword evidence="6" id="KW-1185">Reference proteome</keyword>
<dbReference type="PANTHER" id="PTHR24198">
    <property type="entry name" value="ANKYRIN REPEAT AND PROTEIN KINASE DOMAIN-CONTAINING PROTEIN"/>
    <property type="match status" value="1"/>
</dbReference>
<comment type="caution">
    <text evidence="5">The sequence shown here is derived from an EMBL/GenBank/DDBJ whole genome shotgun (WGS) entry which is preliminary data.</text>
</comment>
<dbReference type="InterPro" id="IPR036770">
    <property type="entry name" value="Ankyrin_rpt-contain_sf"/>
</dbReference>